<dbReference type="Proteomes" id="UP000826188">
    <property type="component" value="Unassembled WGS sequence"/>
</dbReference>
<accession>A0ABS6X5M5</accession>
<reference evidence="1 2" key="1">
    <citation type="submission" date="2021-07" db="EMBL/GenBank/DDBJ databases">
        <title>Hymenobacter profundi sp. nov., isolated from deep-sea water.</title>
        <authorList>
            <person name="Kim M.K."/>
        </authorList>
    </citation>
    <scope>NUCLEOTIDE SEQUENCE [LARGE SCALE GENOMIC DNA]</scope>
    <source>
        <strain evidence="1 2">M2</strain>
    </source>
</reference>
<dbReference type="EMBL" id="JAHWGL010000121">
    <property type="protein sequence ID" value="MBW3130757.1"/>
    <property type="molecule type" value="Genomic_DNA"/>
</dbReference>
<sequence length="230" mass="26421">MSRYYRDQPKPPIKSSKILHSLSVARPGLAKLQGKGKPYDPLIEVILTIGPDDKTPASKTLQEQFGITAGKLRKWLEDLHQDFIKAISADADVLQYTNVEHMLHVRGRRENVSFLCRLPIIPRIGEGIELWFLMGETGEGAYYVEDVRYELSDDKMLVSVSIRPGYFDAYFWQLRARAKFEGKLPYELEDEMGEYRTRDYLRKLYAPAPAPQAYVPAPVTTTPKRRGRWG</sequence>
<evidence type="ECO:0000313" key="1">
    <source>
        <dbReference type="EMBL" id="MBW3130757.1"/>
    </source>
</evidence>
<keyword evidence="2" id="KW-1185">Reference proteome</keyword>
<proteinExistence type="predicted"/>
<organism evidence="1 2">
    <name type="scientific">Hymenobacter profundi</name>
    <dbReference type="NCBI Taxonomy" id="1982110"/>
    <lineage>
        <taxon>Bacteria</taxon>
        <taxon>Pseudomonadati</taxon>
        <taxon>Bacteroidota</taxon>
        <taxon>Cytophagia</taxon>
        <taxon>Cytophagales</taxon>
        <taxon>Hymenobacteraceae</taxon>
        <taxon>Hymenobacter</taxon>
    </lineage>
</organism>
<dbReference type="RefSeq" id="WP_219161238.1">
    <property type="nucleotide sequence ID" value="NZ_JAHWGL010000121.1"/>
</dbReference>
<comment type="caution">
    <text evidence="1">The sequence shown here is derived from an EMBL/GenBank/DDBJ whole genome shotgun (WGS) entry which is preliminary data.</text>
</comment>
<evidence type="ECO:0000313" key="2">
    <source>
        <dbReference type="Proteomes" id="UP000826188"/>
    </source>
</evidence>
<name>A0ABS6X5M5_9BACT</name>
<protein>
    <submittedName>
        <fullName evidence="1">Uncharacterized protein</fullName>
    </submittedName>
</protein>
<gene>
    <name evidence="1" type="ORF">KYK14_19505</name>
</gene>